<evidence type="ECO:0000256" key="3">
    <source>
        <dbReference type="ARBA" id="ARBA00022516"/>
    </source>
</evidence>
<keyword evidence="12" id="KW-1208">Phospholipid metabolism</keyword>
<dbReference type="OrthoDB" id="142078at2"/>
<evidence type="ECO:0000256" key="2">
    <source>
        <dbReference type="ARBA" id="ARBA00005983"/>
    </source>
</evidence>
<keyword evidence="9" id="KW-0460">Magnesium</keyword>
<keyword evidence="11" id="KW-0594">Phospholipid biosynthesis</keyword>
<dbReference type="InterPro" id="IPR005218">
    <property type="entry name" value="Diacylglycerol/lipid_kinase"/>
</dbReference>
<evidence type="ECO:0000256" key="4">
    <source>
        <dbReference type="ARBA" id="ARBA00022679"/>
    </source>
</evidence>
<dbReference type="GO" id="GO:0005524">
    <property type="term" value="F:ATP binding"/>
    <property type="evidence" value="ECO:0007669"/>
    <property type="project" value="UniProtKB-KW"/>
</dbReference>
<dbReference type="PANTHER" id="PTHR12358:SF106">
    <property type="entry name" value="LIPID KINASE YEGS"/>
    <property type="match status" value="1"/>
</dbReference>
<keyword evidence="15" id="KW-1185">Reference proteome</keyword>
<evidence type="ECO:0000259" key="13">
    <source>
        <dbReference type="PROSITE" id="PS50146"/>
    </source>
</evidence>
<dbReference type="Proteomes" id="UP000198668">
    <property type="component" value="Unassembled WGS sequence"/>
</dbReference>
<comment type="similarity">
    <text evidence="2">Belongs to the diacylglycerol/lipid kinase family.</text>
</comment>
<dbReference type="InterPro" id="IPR050187">
    <property type="entry name" value="Lipid_Phosphate_FormReg"/>
</dbReference>
<dbReference type="GO" id="GO:0008654">
    <property type="term" value="P:phospholipid biosynthetic process"/>
    <property type="evidence" value="ECO:0007669"/>
    <property type="project" value="UniProtKB-KW"/>
</dbReference>
<dbReference type="PROSITE" id="PS50146">
    <property type="entry name" value="DAGK"/>
    <property type="match status" value="1"/>
</dbReference>
<evidence type="ECO:0000256" key="9">
    <source>
        <dbReference type="ARBA" id="ARBA00022842"/>
    </source>
</evidence>
<keyword evidence="7 14" id="KW-0418">Kinase</keyword>
<organism evidence="14 15">
    <name type="scientific">Pisciglobus halotolerans</name>
    <dbReference type="NCBI Taxonomy" id="745365"/>
    <lineage>
        <taxon>Bacteria</taxon>
        <taxon>Bacillati</taxon>
        <taxon>Bacillota</taxon>
        <taxon>Bacilli</taxon>
        <taxon>Lactobacillales</taxon>
        <taxon>Carnobacteriaceae</taxon>
    </lineage>
</organism>
<dbReference type="Gene3D" id="3.40.50.10330">
    <property type="entry name" value="Probable inorganic polyphosphate/atp-NAD kinase, domain 1"/>
    <property type="match status" value="1"/>
</dbReference>
<dbReference type="PANTHER" id="PTHR12358">
    <property type="entry name" value="SPHINGOSINE KINASE"/>
    <property type="match status" value="1"/>
</dbReference>
<name>A0A1I3DDN1_9LACT</name>
<accession>A0A1I3DDN1</accession>
<evidence type="ECO:0000256" key="6">
    <source>
        <dbReference type="ARBA" id="ARBA00022741"/>
    </source>
</evidence>
<dbReference type="GO" id="GO:0046872">
    <property type="term" value="F:metal ion binding"/>
    <property type="evidence" value="ECO:0007669"/>
    <property type="project" value="UniProtKB-KW"/>
</dbReference>
<keyword evidence="3" id="KW-0444">Lipid biosynthesis</keyword>
<dbReference type="InterPro" id="IPR045540">
    <property type="entry name" value="YegS/DAGK_C"/>
</dbReference>
<dbReference type="SMART" id="SM00046">
    <property type="entry name" value="DAGKc"/>
    <property type="match status" value="1"/>
</dbReference>
<dbReference type="RefSeq" id="WP_092093271.1">
    <property type="nucleotide sequence ID" value="NZ_FOQE01000034.1"/>
</dbReference>
<comment type="cofactor">
    <cofactor evidence="1">
        <name>Mg(2+)</name>
        <dbReference type="ChEBI" id="CHEBI:18420"/>
    </cofactor>
</comment>
<evidence type="ECO:0000256" key="7">
    <source>
        <dbReference type="ARBA" id="ARBA00022777"/>
    </source>
</evidence>
<evidence type="ECO:0000256" key="8">
    <source>
        <dbReference type="ARBA" id="ARBA00022840"/>
    </source>
</evidence>
<evidence type="ECO:0000256" key="5">
    <source>
        <dbReference type="ARBA" id="ARBA00022723"/>
    </source>
</evidence>
<keyword evidence="10" id="KW-0443">Lipid metabolism</keyword>
<protein>
    <submittedName>
        <fullName evidence="14">Lipid kinase, YegS/Rv2252/BmrU family</fullName>
    </submittedName>
</protein>
<evidence type="ECO:0000256" key="12">
    <source>
        <dbReference type="ARBA" id="ARBA00023264"/>
    </source>
</evidence>
<proteinExistence type="inferred from homology"/>
<dbReference type="Gene3D" id="2.60.200.40">
    <property type="match status" value="1"/>
</dbReference>
<evidence type="ECO:0000313" key="15">
    <source>
        <dbReference type="Proteomes" id="UP000198668"/>
    </source>
</evidence>
<reference evidence="14 15" key="1">
    <citation type="submission" date="2016-10" db="EMBL/GenBank/DDBJ databases">
        <authorList>
            <person name="de Groot N.N."/>
        </authorList>
    </citation>
    <scope>NUCLEOTIDE SEQUENCE [LARGE SCALE GENOMIC DNA]</scope>
    <source>
        <strain evidence="14 15">DSM 27630</strain>
    </source>
</reference>
<dbReference type="GO" id="GO:0005886">
    <property type="term" value="C:plasma membrane"/>
    <property type="evidence" value="ECO:0007669"/>
    <property type="project" value="TreeGrafter"/>
</dbReference>
<gene>
    <name evidence="14" type="ORF">SAMN04489868_13418</name>
</gene>
<dbReference type="InterPro" id="IPR017438">
    <property type="entry name" value="ATP-NAD_kinase_N"/>
</dbReference>
<dbReference type="Pfam" id="PF19279">
    <property type="entry name" value="YegS_C"/>
    <property type="match status" value="1"/>
</dbReference>
<keyword evidence="6" id="KW-0547">Nucleotide-binding</keyword>
<evidence type="ECO:0000256" key="11">
    <source>
        <dbReference type="ARBA" id="ARBA00023209"/>
    </source>
</evidence>
<dbReference type="InterPro" id="IPR001206">
    <property type="entry name" value="Diacylglycerol_kinase_cat_dom"/>
</dbReference>
<dbReference type="InterPro" id="IPR016064">
    <property type="entry name" value="NAD/diacylglycerol_kinase_sf"/>
</dbReference>
<dbReference type="EMBL" id="FOQE01000034">
    <property type="protein sequence ID" value="SFH84581.1"/>
    <property type="molecule type" value="Genomic_DNA"/>
</dbReference>
<evidence type="ECO:0000256" key="10">
    <source>
        <dbReference type="ARBA" id="ARBA00023098"/>
    </source>
</evidence>
<sequence>MKKILIVINPSSGNQEAKNYAEQLESHLLTSGKEILLYETTEQTDALDIQQMILEIGADTLIAFGGDGTINMCANAIMEADQAVSLGVVPVGTMNNFARMIGMSTDPKKAVQQLEQAATKKVDIGLAGNQYFISSFSVGPIPETVQHVDVETKERFGPLAYLIEGAKMLNDEHTYSFVLKADEKVVEKEYGLLLVTMSDTVLGIESFLPQAAADDGKLEFFGLKKTSLGEKAGLMLKVLKRETDQLDYVDVTKCNELSIRFKESEGVYATIDGDKGPGFPVTLKVLPQALTILVPGEE</sequence>
<keyword evidence="8" id="KW-0067">ATP-binding</keyword>
<dbReference type="Pfam" id="PF00781">
    <property type="entry name" value="DAGK_cat"/>
    <property type="match status" value="1"/>
</dbReference>
<keyword evidence="5" id="KW-0479">Metal-binding</keyword>
<feature type="domain" description="DAGKc" evidence="13">
    <location>
        <begin position="1"/>
        <end position="131"/>
    </location>
</feature>
<dbReference type="NCBIfam" id="TIGR00147">
    <property type="entry name" value="YegS/Rv2252/BmrU family lipid kinase"/>
    <property type="match status" value="1"/>
</dbReference>
<dbReference type="AlphaFoldDB" id="A0A1I3DDN1"/>
<evidence type="ECO:0000256" key="1">
    <source>
        <dbReference type="ARBA" id="ARBA00001946"/>
    </source>
</evidence>
<dbReference type="GO" id="GO:0004143">
    <property type="term" value="F:ATP-dependent diacylglycerol kinase activity"/>
    <property type="evidence" value="ECO:0007669"/>
    <property type="project" value="TreeGrafter"/>
</dbReference>
<dbReference type="SUPFAM" id="SSF111331">
    <property type="entry name" value="NAD kinase/diacylglycerol kinase-like"/>
    <property type="match status" value="1"/>
</dbReference>
<keyword evidence="4" id="KW-0808">Transferase</keyword>
<evidence type="ECO:0000313" key="14">
    <source>
        <dbReference type="EMBL" id="SFH84581.1"/>
    </source>
</evidence>